<keyword evidence="2 11" id="KW-0031">Aminopeptidase</keyword>
<dbReference type="SUPFAM" id="SSF55486">
    <property type="entry name" value="Metalloproteases ('zincins'), catalytic domain"/>
    <property type="match status" value="1"/>
</dbReference>
<dbReference type="Gene3D" id="1.25.50.20">
    <property type="match status" value="1"/>
</dbReference>
<dbReference type="GO" id="GO:0070006">
    <property type="term" value="F:metalloaminopeptidase activity"/>
    <property type="evidence" value="ECO:0007669"/>
    <property type="project" value="TreeGrafter"/>
</dbReference>
<dbReference type="FunFam" id="1.10.390.10:FF:000001">
    <property type="entry name" value="Aminopeptidase"/>
    <property type="match status" value="1"/>
</dbReference>
<dbReference type="InterPro" id="IPR034016">
    <property type="entry name" value="M1_APN-typ"/>
</dbReference>
<reference evidence="16" key="3">
    <citation type="submission" date="2019-12" db="UniProtKB">
        <authorList>
            <consortium name="WormBaseParasite"/>
        </authorList>
    </citation>
    <scope>IDENTIFICATION</scope>
</reference>
<dbReference type="Gene3D" id="2.60.40.1910">
    <property type="match status" value="1"/>
</dbReference>
<dbReference type="Pfam" id="PF17900">
    <property type="entry name" value="Peptidase_M1_N"/>
    <property type="match status" value="1"/>
</dbReference>
<evidence type="ECO:0000256" key="9">
    <source>
        <dbReference type="PIRSR" id="PIRSR634016-3"/>
    </source>
</evidence>
<reference evidence="15" key="2">
    <citation type="submission" date="2014-03" db="EMBL/GenBank/DDBJ databases">
        <title>The whipworm genome and dual-species transcriptomics of an intimate host-pathogen interaction.</title>
        <authorList>
            <person name="Foth B.J."/>
            <person name="Tsai I.J."/>
            <person name="Reid A.J."/>
            <person name="Bancroft A.J."/>
            <person name="Nichol S."/>
            <person name="Tracey A."/>
            <person name="Holroyd N."/>
            <person name="Cotton J.A."/>
            <person name="Stanley E.J."/>
            <person name="Zarowiecki M."/>
            <person name="Liu J.Z."/>
            <person name="Huckvale T."/>
            <person name="Cooper P.J."/>
            <person name="Grencis R.K."/>
            <person name="Berriman M."/>
        </authorList>
    </citation>
    <scope>NUCLEOTIDE SEQUENCE [LARGE SCALE GENOMIC DNA]</scope>
    <source>
        <strain evidence="15">Edinburgh</strain>
    </source>
</reference>
<dbReference type="PANTHER" id="PTHR11533">
    <property type="entry name" value="PROTEASE M1 ZINC METALLOPROTEASE"/>
    <property type="match status" value="1"/>
</dbReference>
<feature type="domain" description="Peptidase M1 membrane alanine aminopeptidase" evidence="12">
    <location>
        <begin position="235"/>
        <end position="452"/>
    </location>
</feature>
<evidence type="ECO:0000259" key="12">
    <source>
        <dbReference type="Pfam" id="PF01433"/>
    </source>
</evidence>
<dbReference type="Proteomes" id="UP000046395">
    <property type="component" value="Unassembled WGS sequence"/>
</dbReference>
<dbReference type="InterPro" id="IPR014782">
    <property type="entry name" value="Peptidase_M1_dom"/>
</dbReference>
<comment type="similarity">
    <text evidence="1 11">Belongs to the peptidase M1 family.</text>
</comment>
<feature type="active site" description="Proton acceptor" evidence="8">
    <location>
        <position position="308"/>
    </location>
</feature>
<keyword evidence="6 9" id="KW-0862">Zinc</keyword>
<dbReference type="Gene3D" id="2.60.40.1730">
    <property type="entry name" value="tricorn interacting facor f3 domain"/>
    <property type="match status" value="1"/>
</dbReference>
<dbReference type="GO" id="GO:0016020">
    <property type="term" value="C:membrane"/>
    <property type="evidence" value="ECO:0007669"/>
    <property type="project" value="TreeGrafter"/>
</dbReference>
<dbReference type="WBParaSite" id="TMUE_3000014464.4">
    <property type="protein sequence ID" value="TMUE_3000014464.4"/>
    <property type="gene ID" value="WBGene00285867"/>
</dbReference>
<dbReference type="WBParaSite" id="TMUE_3000014464.1">
    <property type="protein sequence ID" value="TMUE_3000014464.1"/>
    <property type="gene ID" value="WBGene00285867"/>
</dbReference>
<dbReference type="STRING" id="70415.A0A5S6R5A7"/>
<dbReference type="FunFam" id="2.60.40.1730:FF:000002">
    <property type="entry name" value="Aminopeptidase"/>
    <property type="match status" value="1"/>
</dbReference>
<keyword evidence="4 9" id="KW-0479">Metal-binding</keyword>
<evidence type="ECO:0000256" key="2">
    <source>
        <dbReference type="ARBA" id="ARBA00022438"/>
    </source>
</evidence>
<dbReference type="InterPro" id="IPR042097">
    <property type="entry name" value="Aminopeptidase_N-like_N_sf"/>
</dbReference>
<dbReference type="GO" id="GO:0042277">
    <property type="term" value="F:peptide binding"/>
    <property type="evidence" value="ECO:0007669"/>
    <property type="project" value="TreeGrafter"/>
</dbReference>
<accession>A0A5S6R5A7</accession>
<dbReference type="GO" id="GO:0008270">
    <property type="term" value="F:zinc ion binding"/>
    <property type="evidence" value="ECO:0007669"/>
    <property type="project" value="UniProtKB-UniRule"/>
</dbReference>
<dbReference type="CDD" id="cd09601">
    <property type="entry name" value="M1_APN-Q_like"/>
    <property type="match status" value="1"/>
</dbReference>
<dbReference type="InterPro" id="IPR001930">
    <property type="entry name" value="Peptidase_M1"/>
</dbReference>
<organism evidence="15 16">
    <name type="scientific">Trichuris muris</name>
    <name type="common">Mouse whipworm</name>
    <dbReference type="NCBI Taxonomy" id="70415"/>
    <lineage>
        <taxon>Eukaryota</taxon>
        <taxon>Metazoa</taxon>
        <taxon>Ecdysozoa</taxon>
        <taxon>Nematoda</taxon>
        <taxon>Enoplea</taxon>
        <taxon>Dorylaimia</taxon>
        <taxon>Trichinellida</taxon>
        <taxon>Trichuridae</taxon>
        <taxon>Trichuris</taxon>
    </lineage>
</organism>
<sequence length="872" mass="99497">MVCKAADSFERLPKIAIPQHYTIKLQPFFENFTFAGTEKIDLEILTSTNVLKFHSEEIDIVKASLTSGSDHYDNLPVEYNSHWMTAEVKIPKPINPGPAELMLKFTGVLNDKLRGFYRSSYQDKDGVKHYMATTQFESTSARRAFPCWDEPAYKASFDITLMVPKEKTALSNMIDVSTTESSDGWKTVTFARTPIMSSYLVAFIVGDLEFVEDQTDSGVRLRVYTVPGKVSQGQFALEFAKKALAFYDDYFGIKYNLPKCDLVAIPDFEMGAMENWGLITYREMRLLFDPNTTSAVVKQDIAVVIAHELAHMWFGNLVTMEWWTDLFLKEGFARWMEHFCVDHVFPEFDIWSQFVSLHMSSAMKLDSLQHSHPIEVPIQDPAEVDSIYDLVSYCKSASVIRMLKAFIGDEAFKNGLQEYLKKYSYKNAEAENLWECLGNASKRDLATLCSTWTKRMGYPVIDVALEEDGGKRWLKFEQRRFLDSGSEDGSPTIWQVPIVIRCSSVTEPITYLLTEKQGRLELDSRCCKDCWLKVNSNCTGYYRVKYSARLLEMLIAPIKSKALSAIDRFNVCSDMFAFVRAGLVPTTAYLNFLRSYENETDFNVWSEIDSSLQTLRNCLERANLSDSFSGFVRKLYAKMYDRLGFNPLPNEPHTDALLRPTILRRLGESGDERVIAEAEKQYRKFLQGESIPSDTRATVFALMSRYNGDAAFNELLNTYKTTKSNEVKLDCILAFGQSSSTTALQETMELVLTDEVRLQDILYIFAGLVRTPLGQEAAWNFFKTNVRMIIEKCGSPTSSLFSYVVKLVVRNQCSKAKADEMENFFKTEDLMNHALCRPLQQSLENVRLNADLLHRDAADIGQWLRSEGFAKP</sequence>
<evidence type="ECO:0000256" key="4">
    <source>
        <dbReference type="ARBA" id="ARBA00022723"/>
    </source>
</evidence>
<keyword evidence="7 11" id="KW-0482">Metalloprotease</keyword>
<dbReference type="Pfam" id="PF11838">
    <property type="entry name" value="ERAP1_C"/>
    <property type="match status" value="1"/>
</dbReference>
<dbReference type="GO" id="GO:0005615">
    <property type="term" value="C:extracellular space"/>
    <property type="evidence" value="ECO:0007669"/>
    <property type="project" value="TreeGrafter"/>
</dbReference>
<evidence type="ECO:0000256" key="5">
    <source>
        <dbReference type="ARBA" id="ARBA00022801"/>
    </source>
</evidence>
<feature type="site" description="Transition state stabilizer" evidence="10">
    <location>
        <position position="393"/>
    </location>
</feature>
<keyword evidence="5 11" id="KW-0378">Hydrolase</keyword>
<feature type="domain" description="Aminopeptidase N-like N-terminal" evidence="14">
    <location>
        <begin position="18"/>
        <end position="200"/>
    </location>
</feature>
<dbReference type="EC" id="3.4.11.-" evidence="11"/>
<dbReference type="PANTHER" id="PTHR11533:SF174">
    <property type="entry name" value="PUROMYCIN-SENSITIVE AMINOPEPTIDASE-RELATED"/>
    <property type="match status" value="1"/>
</dbReference>
<dbReference type="InterPro" id="IPR027268">
    <property type="entry name" value="Peptidase_M4/M1_CTD_sf"/>
</dbReference>
<dbReference type="Pfam" id="PF01433">
    <property type="entry name" value="Peptidase_M1"/>
    <property type="match status" value="1"/>
</dbReference>
<feature type="binding site" evidence="9">
    <location>
        <position position="311"/>
    </location>
    <ligand>
        <name>Zn(2+)</name>
        <dbReference type="ChEBI" id="CHEBI:29105"/>
        <note>catalytic</note>
    </ligand>
</feature>
<comment type="cofactor">
    <cofactor evidence="9 11">
        <name>Zn(2+)</name>
        <dbReference type="ChEBI" id="CHEBI:29105"/>
    </cofactor>
    <text evidence="9 11">Binds 1 zinc ion per subunit.</text>
</comment>
<dbReference type="InterPro" id="IPR024571">
    <property type="entry name" value="ERAP1-like_C_dom"/>
</dbReference>
<dbReference type="GO" id="GO:0005737">
    <property type="term" value="C:cytoplasm"/>
    <property type="evidence" value="ECO:0007669"/>
    <property type="project" value="TreeGrafter"/>
</dbReference>
<keyword evidence="15" id="KW-1185">Reference proteome</keyword>
<dbReference type="GO" id="GO:0006508">
    <property type="term" value="P:proteolysis"/>
    <property type="evidence" value="ECO:0007669"/>
    <property type="project" value="UniProtKB-KW"/>
</dbReference>
<evidence type="ECO:0000313" key="16">
    <source>
        <dbReference type="WBParaSite" id="TMUE_3000014464.1"/>
    </source>
</evidence>
<dbReference type="SUPFAM" id="SSF63737">
    <property type="entry name" value="Leukotriene A4 hydrolase N-terminal domain"/>
    <property type="match status" value="1"/>
</dbReference>
<proteinExistence type="inferred from homology"/>
<evidence type="ECO:0000256" key="3">
    <source>
        <dbReference type="ARBA" id="ARBA00022670"/>
    </source>
</evidence>
<evidence type="ECO:0000256" key="10">
    <source>
        <dbReference type="PIRSR" id="PIRSR634016-4"/>
    </source>
</evidence>
<feature type="binding site" evidence="9">
    <location>
        <position position="330"/>
    </location>
    <ligand>
        <name>Zn(2+)</name>
        <dbReference type="ChEBI" id="CHEBI:29105"/>
        <note>catalytic</note>
    </ligand>
</feature>
<dbReference type="Gene3D" id="1.10.390.10">
    <property type="entry name" value="Neutral Protease Domain 2"/>
    <property type="match status" value="1"/>
</dbReference>
<protein>
    <recommendedName>
        <fullName evidence="11">Aminopeptidase</fullName>
        <ecNumber evidence="11">3.4.11.-</ecNumber>
    </recommendedName>
</protein>
<dbReference type="WBParaSite" id="TMUE_3000014464.2">
    <property type="protein sequence ID" value="TMUE_3000014464.2"/>
    <property type="gene ID" value="WBGene00285867"/>
</dbReference>
<evidence type="ECO:0000256" key="8">
    <source>
        <dbReference type="PIRSR" id="PIRSR634016-1"/>
    </source>
</evidence>
<feature type="binding site" evidence="9">
    <location>
        <position position="307"/>
    </location>
    <ligand>
        <name>Zn(2+)</name>
        <dbReference type="ChEBI" id="CHEBI:29105"/>
        <note>catalytic</note>
    </ligand>
</feature>
<dbReference type="PRINTS" id="PR00756">
    <property type="entry name" value="ALADIPTASE"/>
</dbReference>
<dbReference type="InterPro" id="IPR045357">
    <property type="entry name" value="Aminopeptidase_N-like_N"/>
</dbReference>
<evidence type="ECO:0000256" key="1">
    <source>
        <dbReference type="ARBA" id="ARBA00010136"/>
    </source>
</evidence>
<evidence type="ECO:0000256" key="6">
    <source>
        <dbReference type="ARBA" id="ARBA00022833"/>
    </source>
</evidence>
<evidence type="ECO:0000256" key="7">
    <source>
        <dbReference type="ARBA" id="ARBA00023049"/>
    </source>
</evidence>
<evidence type="ECO:0000259" key="13">
    <source>
        <dbReference type="Pfam" id="PF11838"/>
    </source>
</evidence>
<evidence type="ECO:0000256" key="11">
    <source>
        <dbReference type="RuleBase" id="RU364040"/>
    </source>
</evidence>
<evidence type="ECO:0000313" key="15">
    <source>
        <dbReference type="Proteomes" id="UP000046395"/>
    </source>
</evidence>
<reference evidence="15" key="1">
    <citation type="submission" date="2013-11" db="EMBL/GenBank/DDBJ databases">
        <authorList>
            <person name="Aslett M."/>
        </authorList>
    </citation>
    <scope>NUCLEOTIDE SEQUENCE [LARGE SCALE GENOMIC DNA]</scope>
    <source>
        <strain evidence="15">Edinburgh</strain>
    </source>
</reference>
<feature type="domain" description="ERAP1-like C-terminal" evidence="13">
    <location>
        <begin position="531"/>
        <end position="847"/>
    </location>
</feature>
<dbReference type="InterPro" id="IPR050344">
    <property type="entry name" value="Peptidase_M1_aminopeptidases"/>
</dbReference>
<evidence type="ECO:0000259" key="14">
    <source>
        <dbReference type="Pfam" id="PF17900"/>
    </source>
</evidence>
<dbReference type="GO" id="GO:0043171">
    <property type="term" value="P:peptide catabolic process"/>
    <property type="evidence" value="ECO:0007669"/>
    <property type="project" value="TreeGrafter"/>
</dbReference>
<dbReference type="AlphaFoldDB" id="A0A5S6R5A7"/>
<keyword evidence="3 11" id="KW-0645">Protease</keyword>
<dbReference type="WBParaSite" id="TMUE_3000014464.3">
    <property type="protein sequence ID" value="TMUE_3000014464.3"/>
    <property type="gene ID" value="WBGene00285867"/>
</dbReference>
<name>A0A5S6R5A7_TRIMR</name>